<keyword evidence="3" id="KW-1185">Reference proteome</keyword>
<accession>A0ABY5HQA1</accession>
<feature type="region of interest" description="Disordered" evidence="1">
    <location>
        <begin position="1"/>
        <end position="113"/>
    </location>
</feature>
<gene>
    <name evidence="2" type="ORF">E4N76_00550</name>
</gene>
<feature type="compositionally biased region" description="Polar residues" evidence="1">
    <location>
        <begin position="67"/>
        <end position="89"/>
    </location>
</feature>
<evidence type="ECO:0000256" key="1">
    <source>
        <dbReference type="SAM" id="MobiDB-lite"/>
    </source>
</evidence>
<protein>
    <submittedName>
        <fullName evidence="2">Uncharacterized protein</fullName>
    </submittedName>
</protein>
<organism evidence="2 3">
    <name type="scientific">Treponema putidum</name>
    <dbReference type="NCBI Taxonomy" id="221027"/>
    <lineage>
        <taxon>Bacteria</taxon>
        <taxon>Pseudomonadati</taxon>
        <taxon>Spirochaetota</taxon>
        <taxon>Spirochaetia</taxon>
        <taxon>Spirochaetales</taxon>
        <taxon>Treponemataceae</taxon>
        <taxon>Treponema</taxon>
    </lineage>
</organism>
<dbReference type="RefSeq" id="WP_255805657.1">
    <property type="nucleotide sequence ID" value="NZ_CP038802.1"/>
</dbReference>
<reference evidence="2" key="1">
    <citation type="submission" date="2019-04" db="EMBL/GenBank/DDBJ databases">
        <title>Whole genome sequencing of oral phylogroup 2 treponemes.</title>
        <authorList>
            <person name="Chan Y."/>
            <person name="Zeng H.H."/>
            <person name="Yu X.L."/>
            <person name="Leung W.K."/>
            <person name="Watt R.M."/>
        </authorList>
    </citation>
    <scope>NUCLEOTIDE SEQUENCE</scope>
    <source>
        <strain evidence="2">OMZ 847</strain>
    </source>
</reference>
<dbReference type="EMBL" id="CP038802">
    <property type="protein sequence ID" value="UTY27639.1"/>
    <property type="molecule type" value="Genomic_DNA"/>
</dbReference>
<proteinExistence type="predicted"/>
<evidence type="ECO:0000313" key="2">
    <source>
        <dbReference type="EMBL" id="UTY27639.1"/>
    </source>
</evidence>
<feature type="compositionally biased region" description="Basic and acidic residues" evidence="1">
    <location>
        <begin position="90"/>
        <end position="103"/>
    </location>
</feature>
<sequence length="163" mass="17726">MAKKLMEVLNTSGTEILEEKKDGEGVDAVDNPEKVSEPQNSDGIEKNDTVVEQSNEGGPTGEKDLNPTETEQTGKDTGSNKVNQAGNDTNPKKTEQTGKDKKNPKGLGGKKLIRHTGLKNSKVIVFDGSFVEFDEEGIAEVDDKYAEFLLQIPGYESVIKEVK</sequence>
<dbReference type="Proteomes" id="UP001059401">
    <property type="component" value="Chromosome"/>
</dbReference>
<name>A0ABY5HQA1_9SPIR</name>
<evidence type="ECO:0000313" key="3">
    <source>
        <dbReference type="Proteomes" id="UP001059401"/>
    </source>
</evidence>